<proteinExistence type="predicted"/>
<dbReference type="AlphaFoldDB" id="A0A834IU05"/>
<accession>A0A834IU05</accession>
<feature type="compositionally biased region" description="Basic and acidic residues" evidence="1">
    <location>
        <begin position="39"/>
        <end position="65"/>
    </location>
</feature>
<gene>
    <name evidence="2" type="ORF">GWI33_011944</name>
</gene>
<protein>
    <submittedName>
        <fullName evidence="2">Uncharacterized protein</fullName>
    </submittedName>
</protein>
<sequence length="98" mass="11344">MFLADMQRQKRDTERWRTGDGRETNPENGEKKAHKKKRSREERKKRNAARERDEGHAGGVEEKMKNARQRREHKEGKKAGAFSGPLSLLWEANSGVLS</sequence>
<dbReference type="Proteomes" id="UP000625711">
    <property type="component" value="Unassembled WGS sequence"/>
</dbReference>
<reference evidence="2" key="1">
    <citation type="submission" date="2020-08" db="EMBL/GenBank/DDBJ databases">
        <title>Genome sequencing and assembly of the red palm weevil Rhynchophorus ferrugineus.</title>
        <authorList>
            <person name="Dias G.B."/>
            <person name="Bergman C.M."/>
            <person name="Manee M."/>
        </authorList>
    </citation>
    <scope>NUCLEOTIDE SEQUENCE</scope>
    <source>
        <strain evidence="2">AA-2017</strain>
        <tissue evidence="2">Whole larva</tissue>
    </source>
</reference>
<evidence type="ECO:0000313" key="3">
    <source>
        <dbReference type="Proteomes" id="UP000625711"/>
    </source>
</evidence>
<keyword evidence="3" id="KW-1185">Reference proteome</keyword>
<feature type="region of interest" description="Disordered" evidence="1">
    <location>
        <begin position="1"/>
        <end position="98"/>
    </location>
</feature>
<dbReference type="EMBL" id="JAACXV010000061">
    <property type="protein sequence ID" value="KAF7285093.1"/>
    <property type="molecule type" value="Genomic_DNA"/>
</dbReference>
<evidence type="ECO:0000256" key="1">
    <source>
        <dbReference type="SAM" id="MobiDB-lite"/>
    </source>
</evidence>
<name>A0A834IU05_RHYFE</name>
<comment type="caution">
    <text evidence="2">The sequence shown here is derived from an EMBL/GenBank/DDBJ whole genome shotgun (WGS) entry which is preliminary data.</text>
</comment>
<organism evidence="2 3">
    <name type="scientific">Rhynchophorus ferrugineus</name>
    <name type="common">Red palm weevil</name>
    <name type="synonym">Curculio ferrugineus</name>
    <dbReference type="NCBI Taxonomy" id="354439"/>
    <lineage>
        <taxon>Eukaryota</taxon>
        <taxon>Metazoa</taxon>
        <taxon>Ecdysozoa</taxon>
        <taxon>Arthropoda</taxon>
        <taxon>Hexapoda</taxon>
        <taxon>Insecta</taxon>
        <taxon>Pterygota</taxon>
        <taxon>Neoptera</taxon>
        <taxon>Endopterygota</taxon>
        <taxon>Coleoptera</taxon>
        <taxon>Polyphaga</taxon>
        <taxon>Cucujiformia</taxon>
        <taxon>Curculionidae</taxon>
        <taxon>Dryophthorinae</taxon>
        <taxon>Rhynchophorus</taxon>
    </lineage>
</organism>
<feature type="compositionally biased region" description="Basic and acidic residues" evidence="1">
    <location>
        <begin position="7"/>
        <end position="31"/>
    </location>
</feature>
<evidence type="ECO:0000313" key="2">
    <source>
        <dbReference type="EMBL" id="KAF7285093.1"/>
    </source>
</evidence>